<dbReference type="InterPro" id="IPR013424">
    <property type="entry name" value="Ice-binding_C"/>
</dbReference>
<organism evidence="4 5">
    <name type="scientific">Bradyrhizobium algeriense</name>
    <dbReference type="NCBI Taxonomy" id="634784"/>
    <lineage>
        <taxon>Bacteria</taxon>
        <taxon>Pseudomonadati</taxon>
        <taxon>Pseudomonadota</taxon>
        <taxon>Alphaproteobacteria</taxon>
        <taxon>Hyphomicrobiales</taxon>
        <taxon>Nitrobacteraceae</taxon>
        <taxon>Bradyrhizobium</taxon>
    </lineage>
</organism>
<evidence type="ECO:0000313" key="4">
    <source>
        <dbReference type="EMBL" id="MEH2555479.1"/>
    </source>
</evidence>
<feature type="chain" id="PRO_5046985003" description="Ice-binding protein C-terminal domain-containing protein" evidence="2">
    <location>
        <begin position="26"/>
        <end position="216"/>
    </location>
</feature>
<keyword evidence="1" id="KW-0472">Membrane</keyword>
<dbReference type="Proteomes" id="UP001364224">
    <property type="component" value="Unassembled WGS sequence"/>
</dbReference>
<feature type="signal peptide" evidence="2">
    <location>
        <begin position="1"/>
        <end position="25"/>
    </location>
</feature>
<keyword evidence="5" id="KW-1185">Reference proteome</keyword>
<dbReference type="Pfam" id="PF07589">
    <property type="entry name" value="PEP-CTERM"/>
    <property type="match status" value="1"/>
</dbReference>
<proteinExistence type="predicted"/>
<evidence type="ECO:0000313" key="5">
    <source>
        <dbReference type="Proteomes" id="UP001364224"/>
    </source>
</evidence>
<dbReference type="NCBIfam" id="NF035944">
    <property type="entry name" value="PEPxxWA-CTERM"/>
    <property type="match status" value="1"/>
</dbReference>
<protein>
    <recommendedName>
        <fullName evidence="3">Ice-binding protein C-terminal domain-containing protein</fullName>
    </recommendedName>
</protein>
<evidence type="ECO:0000259" key="3">
    <source>
        <dbReference type="Pfam" id="PF07589"/>
    </source>
</evidence>
<dbReference type="EMBL" id="JAZHRV010000001">
    <property type="protein sequence ID" value="MEH2555479.1"/>
    <property type="molecule type" value="Genomic_DNA"/>
</dbReference>
<dbReference type="RefSeq" id="WP_334480585.1">
    <property type="nucleotide sequence ID" value="NZ_JAZHRV010000001.1"/>
</dbReference>
<sequence>MKNLHKAMVAISISAAAMVSVSARADIVSSTSSSWQTSSTSWNVDTNNDNVSSFKAHVGSELINISTVGIVDTGSGNATATPGTKDTLFTSITFDPTNNVFTSFSFQGQLAILGDIFVEVNDNFGITFTFTNVPKSSVFGPFGAAAVAGSGQYIDKVKVYTVLPENFNSIKLVDFGNYTVAGAVPEPSTWAMMLLGFFGVGFLAYRRKNQGHVRLA</sequence>
<dbReference type="NCBIfam" id="TIGR02595">
    <property type="entry name" value="PEP_CTERM"/>
    <property type="match status" value="1"/>
</dbReference>
<feature type="domain" description="Ice-binding protein C-terminal" evidence="3">
    <location>
        <begin position="183"/>
        <end position="207"/>
    </location>
</feature>
<accession>A0ABU8BAB6</accession>
<keyword evidence="1" id="KW-0812">Transmembrane</keyword>
<comment type="caution">
    <text evidence="4">The sequence shown here is derived from an EMBL/GenBank/DDBJ whole genome shotgun (WGS) entry which is preliminary data.</text>
</comment>
<gene>
    <name evidence="4" type="ORF">V1286_003008</name>
</gene>
<keyword evidence="1" id="KW-1133">Transmembrane helix</keyword>
<evidence type="ECO:0000256" key="2">
    <source>
        <dbReference type="SAM" id="SignalP"/>
    </source>
</evidence>
<keyword evidence="2" id="KW-0732">Signal</keyword>
<name>A0ABU8BAB6_9BRAD</name>
<reference evidence="4 5" key="1">
    <citation type="submission" date="2024-02" db="EMBL/GenBank/DDBJ databases">
        <title>Adaptive strategies in a cosmopolitan and abundant soil bacterium.</title>
        <authorList>
            <person name="Carini P."/>
        </authorList>
    </citation>
    <scope>NUCLEOTIDE SEQUENCE [LARGE SCALE GENOMIC DNA]</scope>
    <source>
        <strain evidence="4 5">AZCC 1608</strain>
    </source>
</reference>
<evidence type="ECO:0000256" key="1">
    <source>
        <dbReference type="SAM" id="Phobius"/>
    </source>
</evidence>
<feature type="transmembrane region" description="Helical" evidence="1">
    <location>
        <begin position="188"/>
        <end position="205"/>
    </location>
</feature>